<dbReference type="Gene3D" id="3.30.390.10">
    <property type="entry name" value="Enolase-like, N-terminal domain"/>
    <property type="match status" value="1"/>
</dbReference>
<dbReference type="Proteomes" id="UP000255291">
    <property type="component" value="Unassembled WGS sequence"/>
</dbReference>
<dbReference type="SUPFAM" id="SSF54826">
    <property type="entry name" value="Enolase N-terminal domain-like"/>
    <property type="match status" value="1"/>
</dbReference>
<feature type="non-terminal residue" evidence="3">
    <location>
        <position position="72"/>
    </location>
</feature>
<feature type="domain" description="Enolase N-terminal" evidence="2">
    <location>
        <begin position="1"/>
        <end position="72"/>
    </location>
</feature>
<organism evidence="3 4">
    <name type="scientific">Enterobacter roggenkampii</name>
    <dbReference type="NCBI Taxonomy" id="1812935"/>
    <lineage>
        <taxon>Bacteria</taxon>
        <taxon>Pseudomonadati</taxon>
        <taxon>Pseudomonadota</taxon>
        <taxon>Gammaproteobacteria</taxon>
        <taxon>Enterobacterales</taxon>
        <taxon>Enterobacteriaceae</taxon>
        <taxon>Enterobacter</taxon>
        <taxon>Enterobacter cloacae complex</taxon>
    </lineage>
</organism>
<proteinExistence type="predicted"/>
<sequence length="72" mass="7742">GKGVQKAVKNANTILFTALKGKDFDQRSLDQKLIEVDGTPNKGKLGANAILGISLAFSHAAAQSKKMPLWKY</sequence>
<dbReference type="EC" id="4.2.1.11" evidence="3"/>
<feature type="non-terminal residue" evidence="3">
    <location>
        <position position="1"/>
    </location>
</feature>
<dbReference type="AlphaFoldDB" id="A0ABD7GNR9"/>
<gene>
    <name evidence="3" type="primary">eno</name>
    <name evidence="3" type="ORF">DXF87_27075</name>
</gene>
<dbReference type="Pfam" id="PF03952">
    <property type="entry name" value="Enolase_N"/>
    <property type="match status" value="1"/>
</dbReference>
<evidence type="ECO:0000256" key="1">
    <source>
        <dbReference type="ARBA" id="ARBA00022842"/>
    </source>
</evidence>
<name>A0ABD7GNR9_9ENTR</name>
<accession>A0ABD7GNR9</accession>
<evidence type="ECO:0000313" key="4">
    <source>
        <dbReference type="Proteomes" id="UP000255291"/>
    </source>
</evidence>
<dbReference type="InterPro" id="IPR000941">
    <property type="entry name" value="Enolase"/>
</dbReference>
<keyword evidence="1" id="KW-0460">Magnesium</keyword>
<dbReference type="PANTHER" id="PTHR11902:SF1">
    <property type="entry name" value="ENOLASE"/>
    <property type="match status" value="1"/>
</dbReference>
<dbReference type="InterPro" id="IPR029017">
    <property type="entry name" value="Enolase-like_N"/>
</dbReference>
<protein>
    <submittedName>
        <fullName evidence="3">Phosphopyruvate hydratase</fullName>
        <ecNumber evidence="3">4.2.1.11</ecNumber>
    </submittedName>
</protein>
<dbReference type="EMBL" id="QRBW01000597">
    <property type="protein sequence ID" value="RDT46094.1"/>
    <property type="molecule type" value="Genomic_DNA"/>
</dbReference>
<evidence type="ECO:0000259" key="2">
    <source>
        <dbReference type="SMART" id="SM01193"/>
    </source>
</evidence>
<comment type="caution">
    <text evidence="3">The sequence shown here is derived from an EMBL/GenBank/DDBJ whole genome shotgun (WGS) entry which is preliminary data.</text>
</comment>
<evidence type="ECO:0000313" key="3">
    <source>
        <dbReference type="EMBL" id="RDT46094.1"/>
    </source>
</evidence>
<keyword evidence="3" id="KW-0456">Lyase</keyword>
<dbReference type="InterPro" id="IPR020811">
    <property type="entry name" value="Enolase_N"/>
</dbReference>
<reference evidence="3 4" key="1">
    <citation type="submission" date="2018-07" db="EMBL/GenBank/DDBJ databases">
        <title>The use of a cohorting ward and systematic surveillance cultures for the control of a Klebsiella pneumoniae carbapenemase (KPC)-producing Enterobacteriaceae outbreak.</title>
        <authorList>
            <person name="Doi Y."/>
        </authorList>
    </citation>
    <scope>NUCLEOTIDE SEQUENCE [LARGE SCALE GENOMIC DNA]</scope>
    <source>
        <strain evidence="3 4">1-RC-17-04017</strain>
    </source>
</reference>
<dbReference type="GO" id="GO:0004634">
    <property type="term" value="F:phosphopyruvate hydratase activity"/>
    <property type="evidence" value="ECO:0007669"/>
    <property type="project" value="UniProtKB-EC"/>
</dbReference>
<dbReference type="SMART" id="SM01193">
    <property type="entry name" value="Enolase_N"/>
    <property type="match status" value="1"/>
</dbReference>
<dbReference type="PANTHER" id="PTHR11902">
    <property type="entry name" value="ENOLASE"/>
    <property type="match status" value="1"/>
</dbReference>